<proteinExistence type="predicted"/>
<dbReference type="HOGENOM" id="CLU_2392913_0_0_2"/>
<dbReference type="STRING" id="323259.Mhun_2661"/>
<dbReference type="KEGG" id="mhu:Mhun_2661"/>
<organism evidence="1 2">
    <name type="scientific">Methanospirillum hungatei JF-1 (strain ATCC 27890 / DSM 864 / NBRC 100397 / JF-1)</name>
    <dbReference type="NCBI Taxonomy" id="323259"/>
    <lineage>
        <taxon>Archaea</taxon>
        <taxon>Methanobacteriati</taxon>
        <taxon>Methanobacteriota</taxon>
        <taxon>Stenosarchaea group</taxon>
        <taxon>Methanomicrobia</taxon>
        <taxon>Methanomicrobiales</taxon>
        <taxon>Methanospirillaceae</taxon>
        <taxon>Methanospirillum</taxon>
    </lineage>
</organism>
<sequence>MNTKHILTIFQMLCLMSMISGFVLSASASGRDGCQDPLLAAQTEEKKVITDNAGNLTLIDEDTREKADALAGTCPKGFHCSCPGCPLWSDLDEDNFCDHGEEPEELDEE</sequence>
<accession>Q2FTB8</accession>
<evidence type="ECO:0000313" key="1">
    <source>
        <dbReference type="EMBL" id="ABD42358.1"/>
    </source>
</evidence>
<name>Q2FTB8_METHJ</name>
<dbReference type="InParanoid" id="Q2FTB8"/>
<evidence type="ECO:0000313" key="2">
    <source>
        <dbReference type="Proteomes" id="UP000001941"/>
    </source>
</evidence>
<dbReference type="EMBL" id="CP000254">
    <property type="protein sequence ID" value="ABD42358.1"/>
    <property type="molecule type" value="Genomic_DNA"/>
</dbReference>
<reference evidence="2" key="1">
    <citation type="journal article" date="2016" name="Stand. Genomic Sci.">
        <title>Complete genome sequence of Methanospirillum hungatei type strain JF1.</title>
        <authorList>
            <person name="Gunsalus R.P."/>
            <person name="Cook L.E."/>
            <person name="Crable B."/>
            <person name="Rohlin L."/>
            <person name="McDonald E."/>
            <person name="Mouttaki H."/>
            <person name="Sieber J.R."/>
            <person name="Poweleit N."/>
            <person name="Zhou H."/>
            <person name="Lapidus A.L."/>
            <person name="Daligault H.E."/>
            <person name="Land M."/>
            <person name="Gilna P."/>
            <person name="Ivanova N."/>
            <person name="Kyrpides N."/>
            <person name="Culley D.E."/>
            <person name="McInerney M.J."/>
        </authorList>
    </citation>
    <scope>NUCLEOTIDE SEQUENCE [LARGE SCALE GENOMIC DNA]</scope>
    <source>
        <strain evidence="2">ATCC 27890 / DSM 864 / NBRC 100397 / JF-1</strain>
    </source>
</reference>
<protein>
    <submittedName>
        <fullName evidence="1">Uncharacterized protein</fullName>
    </submittedName>
</protein>
<dbReference type="Proteomes" id="UP000001941">
    <property type="component" value="Chromosome"/>
</dbReference>
<dbReference type="AlphaFoldDB" id="Q2FTB8"/>
<gene>
    <name evidence="1" type="ordered locus">Mhun_2661</name>
</gene>
<keyword evidence="2" id="KW-1185">Reference proteome</keyword>
<dbReference type="EnsemblBacteria" id="ABD42358">
    <property type="protein sequence ID" value="ABD42358"/>
    <property type="gene ID" value="Mhun_2661"/>
</dbReference>